<gene>
    <name evidence="1" type="ORF">M421DRAFT_78418</name>
</gene>
<evidence type="ECO:0000313" key="1">
    <source>
        <dbReference type="EMBL" id="KAF1922387.1"/>
    </source>
</evidence>
<dbReference type="Proteomes" id="UP000800082">
    <property type="component" value="Unassembled WGS sequence"/>
</dbReference>
<accession>A0A6A5R988</accession>
<feature type="non-terminal residue" evidence="1">
    <location>
        <position position="1"/>
    </location>
</feature>
<protein>
    <submittedName>
        <fullName evidence="1">Uncharacterized protein</fullName>
    </submittedName>
</protein>
<name>A0A6A5R988_9PLEO</name>
<dbReference type="GeneID" id="54355070"/>
<reference evidence="1" key="1">
    <citation type="journal article" date="2020" name="Stud. Mycol.">
        <title>101 Dothideomycetes genomes: a test case for predicting lifestyles and emergence of pathogens.</title>
        <authorList>
            <person name="Haridas S."/>
            <person name="Albert R."/>
            <person name="Binder M."/>
            <person name="Bloem J."/>
            <person name="Labutti K."/>
            <person name="Salamov A."/>
            <person name="Andreopoulos B."/>
            <person name="Baker S."/>
            <person name="Barry K."/>
            <person name="Bills G."/>
            <person name="Bluhm B."/>
            <person name="Cannon C."/>
            <person name="Castanera R."/>
            <person name="Culley D."/>
            <person name="Daum C."/>
            <person name="Ezra D."/>
            <person name="Gonzalez J."/>
            <person name="Henrissat B."/>
            <person name="Kuo A."/>
            <person name="Liang C."/>
            <person name="Lipzen A."/>
            <person name="Lutzoni F."/>
            <person name="Magnuson J."/>
            <person name="Mondo S."/>
            <person name="Nolan M."/>
            <person name="Ohm R."/>
            <person name="Pangilinan J."/>
            <person name="Park H.-J."/>
            <person name="Ramirez L."/>
            <person name="Alfaro M."/>
            <person name="Sun H."/>
            <person name="Tritt A."/>
            <person name="Yoshinaga Y."/>
            <person name="Zwiers L.-H."/>
            <person name="Turgeon B."/>
            <person name="Goodwin S."/>
            <person name="Spatafora J."/>
            <person name="Crous P."/>
            <person name="Grigoriev I."/>
        </authorList>
    </citation>
    <scope>NUCLEOTIDE SEQUENCE</scope>
    <source>
        <strain evidence="1">CBS 183.55</strain>
    </source>
</reference>
<organism evidence="1 2">
    <name type="scientific">Didymella exigua CBS 183.55</name>
    <dbReference type="NCBI Taxonomy" id="1150837"/>
    <lineage>
        <taxon>Eukaryota</taxon>
        <taxon>Fungi</taxon>
        <taxon>Dikarya</taxon>
        <taxon>Ascomycota</taxon>
        <taxon>Pezizomycotina</taxon>
        <taxon>Dothideomycetes</taxon>
        <taxon>Pleosporomycetidae</taxon>
        <taxon>Pleosporales</taxon>
        <taxon>Pleosporineae</taxon>
        <taxon>Didymellaceae</taxon>
        <taxon>Didymella</taxon>
    </lineage>
</organism>
<sequence length="50" mass="5195">VTVIACVCADGVVLPPRVIYAAAGKDVQSVKKVGEGLDYVLPSLEGPRQI</sequence>
<proteinExistence type="predicted"/>
<dbReference type="AlphaFoldDB" id="A0A6A5R988"/>
<evidence type="ECO:0000313" key="2">
    <source>
        <dbReference type="Proteomes" id="UP000800082"/>
    </source>
</evidence>
<dbReference type="RefSeq" id="XP_033442640.1">
    <property type="nucleotide sequence ID" value="XM_033597403.1"/>
</dbReference>
<dbReference type="EMBL" id="ML979029">
    <property type="protein sequence ID" value="KAF1922387.1"/>
    <property type="molecule type" value="Genomic_DNA"/>
</dbReference>
<keyword evidence="2" id="KW-1185">Reference proteome</keyword>